<dbReference type="Pfam" id="PF14742">
    <property type="entry name" value="GDE_N_bis"/>
    <property type="match status" value="1"/>
</dbReference>
<proteinExistence type="predicted"/>
<gene>
    <name evidence="3" type="ORF">FPL14_24835</name>
</gene>
<dbReference type="InterPro" id="IPR032856">
    <property type="entry name" value="GDE_N_bis"/>
</dbReference>
<dbReference type="Gene3D" id="1.50.10.10">
    <property type="match status" value="1"/>
</dbReference>
<evidence type="ECO:0000259" key="2">
    <source>
        <dbReference type="Pfam" id="PF22422"/>
    </source>
</evidence>
<sequence>MNYRVIKNNDVFLLTDHHGDIRGADPQGGLYMKDTRFLSKLELSLNGKRPLLLSSAADENYLARIRLTNEHEEEEGVVKLWRESVELVRERFVYGEVLYETISATNFSTKDLAFDLDIAVDADFSDMFLIRGFQPAEALGKITARSFGKEGWHAVYDGVDGVRRETRVTWDIEPDEVFDQGNIRYGIRLKPKEAKRITLKVIPSIDGNLPAIYPKDEALSELKRIYADWGEQSTKVETDSLVLGRLYERGMQDLRVLLTDFGQGLFPVAGLPWFAVPFGRDSLIAALQMLPLYPTVAKGTLEIMAAHQGMEINPWKDEQPGKIMHEMRSGELARSSQVPFAPYYGSIDSTPLFIMLAAEYAHWTGDMDTVACLLPNIERALEWIDRYGDRDGDGWVEYYQESSKGIANQGWKDSADSVIHKNGEFAHAPVALVEVQGYVFQAKQRLAPIVAKLGKEEMAKRLTVEAAILKSKFDEAFWMEKDRFYAIALDGDKRQVQSVTSNPGHLLMSGIVEPERAREVARRLVAPDMFGGYGIRTMSNESTGYNPMSYHDGSVWPHDNSLAFLGMGRMGFKEEAATVISGLLSAAEKFEYNRLPELFCGYDDSIGYPVSYPVACSPQAWAAGTSVMMIQTILGLKPDALEGTIVLDPFLPDGIDRLIVRDLPVASGRISVALRRKGDGGELTVEILSNDSGCDIKIGGKSVATNRD</sequence>
<evidence type="ECO:0000313" key="4">
    <source>
        <dbReference type="Proteomes" id="UP000515679"/>
    </source>
</evidence>
<dbReference type="SUPFAM" id="SSF48208">
    <property type="entry name" value="Six-hairpin glycosidases"/>
    <property type="match status" value="1"/>
</dbReference>
<evidence type="ECO:0000259" key="1">
    <source>
        <dbReference type="Pfam" id="PF14742"/>
    </source>
</evidence>
<dbReference type="InterPro" id="IPR012341">
    <property type="entry name" value="6hp_glycosidase-like_sf"/>
</dbReference>
<organism evidence="3 4">
    <name type="scientific">Cohnella cholangitidis</name>
    <dbReference type="NCBI Taxonomy" id="2598458"/>
    <lineage>
        <taxon>Bacteria</taxon>
        <taxon>Bacillati</taxon>
        <taxon>Bacillota</taxon>
        <taxon>Bacilli</taxon>
        <taxon>Bacillales</taxon>
        <taxon>Paenibacillaceae</taxon>
        <taxon>Cohnella</taxon>
    </lineage>
</organism>
<protein>
    <submittedName>
        <fullName evidence="3">Amylo-alpha-1,6-glucosidase</fullName>
    </submittedName>
</protein>
<dbReference type="AlphaFoldDB" id="A0A7G5C4A3"/>
<reference evidence="3 4" key="1">
    <citation type="submission" date="2019-07" db="EMBL/GenBank/DDBJ databases">
        <authorList>
            <person name="Kim J.K."/>
            <person name="Cheong H.-M."/>
            <person name="Choi Y."/>
            <person name="Hwang K.J."/>
            <person name="Lee S."/>
            <person name="Choi C."/>
        </authorList>
    </citation>
    <scope>NUCLEOTIDE SEQUENCE [LARGE SCALE GENOMIC DNA]</scope>
    <source>
        <strain evidence="3 4">KS 22</strain>
    </source>
</reference>
<dbReference type="RefSeq" id="WP_182300268.1">
    <property type="nucleotide sequence ID" value="NZ_CP041969.1"/>
</dbReference>
<dbReference type="EMBL" id="CP041969">
    <property type="protein sequence ID" value="QMV44037.1"/>
    <property type="molecule type" value="Genomic_DNA"/>
</dbReference>
<keyword evidence="4" id="KW-1185">Reference proteome</keyword>
<name>A0A7G5C4A3_9BACL</name>
<dbReference type="Proteomes" id="UP000515679">
    <property type="component" value="Chromosome"/>
</dbReference>
<dbReference type="GO" id="GO:0005975">
    <property type="term" value="P:carbohydrate metabolic process"/>
    <property type="evidence" value="ECO:0007669"/>
    <property type="project" value="InterPro"/>
</dbReference>
<dbReference type="InterPro" id="IPR008928">
    <property type="entry name" value="6-hairpin_glycosidase_sf"/>
</dbReference>
<dbReference type="KEGG" id="cchl:FPL14_24835"/>
<feature type="domain" description="Putative glycogen debranching enzyme N-terminal" evidence="1">
    <location>
        <begin position="6"/>
        <end position="199"/>
    </location>
</feature>
<evidence type="ECO:0000313" key="3">
    <source>
        <dbReference type="EMBL" id="QMV44037.1"/>
    </source>
</evidence>
<dbReference type="Pfam" id="PF22422">
    <property type="entry name" value="MGH1-like_GH"/>
    <property type="match status" value="1"/>
</dbReference>
<feature type="domain" description="Mannosylglycerate hydrolase MGH1-like glycoside hydrolase" evidence="2">
    <location>
        <begin position="281"/>
        <end position="602"/>
    </location>
</feature>
<accession>A0A7G5C4A3</accession>
<dbReference type="InterPro" id="IPR054491">
    <property type="entry name" value="MGH1-like_GH"/>
</dbReference>